<dbReference type="GO" id="GO:0005886">
    <property type="term" value="C:plasma membrane"/>
    <property type="evidence" value="ECO:0007669"/>
    <property type="project" value="UniProtKB-SubCell"/>
</dbReference>
<comment type="subcellular location">
    <subcellularLocation>
        <location evidence="1 9">Cell membrane</location>
        <topology evidence="1 9">Multi-pass membrane protein</topology>
    </subcellularLocation>
</comment>
<feature type="transmembrane region" description="Helical" evidence="9">
    <location>
        <begin position="154"/>
        <end position="179"/>
    </location>
</feature>
<evidence type="ECO:0000256" key="10">
    <source>
        <dbReference type="RuleBase" id="RU365097"/>
    </source>
</evidence>
<evidence type="ECO:0000256" key="9">
    <source>
        <dbReference type="RuleBase" id="RU363032"/>
    </source>
</evidence>
<feature type="region of interest" description="Disordered" evidence="11">
    <location>
        <begin position="1"/>
        <end position="20"/>
    </location>
</feature>
<evidence type="ECO:0000256" key="7">
    <source>
        <dbReference type="ARBA" id="ARBA00022989"/>
    </source>
</evidence>
<dbReference type="PANTHER" id="PTHR30183">
    <property type="entry name" value="MOLYBDENUM TRANSPORT SYSTEM PERMEASE PROTEIN MODB"/>
    <property type="match status" value="1"/>
</dbReference>
<feature type="transmembrane region" description="Helical" evidence="9">
    <location>
        <begin position="200"/>
        <end position="222"/>
    </location>
</feature>
<feature type="transmembrane region" description="Helical" evidence="9">
    <location>
        <begin position="75"/>
        <end position="101"/>
    </location>
</feature>
<dbReference type="CDD" id="cd06261">
    <property type="entry name" value="TM_PBP2"/>
    <property type="match status" value="1"/>
</dbReference>
<evidence type="ECO:0000256" key="3">
    <source>
        <dbReference type="ARBA" id="ARBA00022448"/>
    </source>
</evidence>
<evidence type="ECO:0000256" key="5">
    <source>
        <dbReference type="ARBA" id="ARBA00022505"/>
    </source>
</evidence>
<evidence type="ECO:0000256" key="1">
    <source>
        <dbReference type="ARBA" id="ARBA00004651"/>
    </source>
</evidence>
<evidence type="ECO:0000256" key="8">
    <source>
        <dbReference type="ARBA" id="ARBA00023136"/>
    </source>
</evidence>
<evidence type="ECO:0000256" key="2">
    <source>
        <dbReference type="ARBA" id="ARBA00007069"/>
    </source>
</evidence>
<feature type="transmembrane region" description="Helical" evidence="9">
    <location>
        <begin position="113"/>
        <end position="134"/>
    </location>
</feature>
<keyword evidence="7 9" id="KW-1133">Transmembrane helix</keyword>
<dbReference type="InterPro" id="IPR006469">
    <property type="entry name" value="NifC_ABC_porter"/>
</dbReference>
<evidence type="ECO:0000256" key="6">
    <source>
        <dbReference type="ARBA" id="ARBA00022692"/>
    </source>
</evidence>
<feature type="transmembrane region" description="Helical" evidence="9">
    <location>
        <begin position="33"/>
        <end position="55"/>
    </location>
</feature>
<comment type="caution">
    <text evidence="13">The sequence shown here is derived from an EMBL/GenBank/DDBJ whole genome shotgun (WGS) entry which is preliminary data.</text>
</comment>
<dbReference type="InterPro" id="IPR011867">
    <property type="entry name" value="ModB_ABC"/>
</dbReference>
<dbReference type="PANTHER" id="PTHR30183:SF3">
    <property type="entry name" value="MOLYBDENUM TRANSPORT SYSTEM PERMEASE PROTEIN MODB"/>
    <property type="match status" value="1"/>
</dbReference>
<evidence type="ECO:0000313" key="13">
    <source>
        <dbReference type="EMBL" id="PKW27575.1"/>
    </source>
</evidence>
<evidence type="ECO:0000256" key="4">
    <source>
        <dbReference type="ARBA" id="ARBA00022475"/>
    </source>
</evidence>
<evidence type="ECO:0000256" key="11">
    <source>
        <dbReference type="SAM" id="MobiDB-lite"/>
    </source>
</evidence>
<organism evidence="13 14">
    <name type="scientific">Phycicoccus duodecadis</name>
    <dbReference type="NCBI Taxonomy" id="173053"/>
    <lineage>
        <taxon>Bacteria</taxon>
        <taxon>Bacillati</taxon>
        <taxon>Actinomycetota</taxon>
        <taxon>Actinomycetes</taxon>
        <taxon>Micrococcales</taxon>
        <taxon>Intrasporangiaceae</taxon>
        <taxon>Phycicoccus</taxon>
    </lineage>
</organism>
<evidence type="ECO:0000259" key="12">
    <source>
        <dbReference type="PROSITE" id="PS50928"/>
    </source>
</evidence>
<sequence length="284" mass="29775">MTLGGHPLPARPPAVPAEGSRRRAASRVRLSRAVLLVPAAVAVALVVLPLLGLLAGTEWRGLPARLADPSVRPALRLSVVTTLITVAVCWLLGTPLAWLLSRAEGRTATWLRAVLTVPVVLPPVVGGVALLLAYGRRGLVGQPLVEAFGLRIPFTPFAVVLAQVFVSLPFYVLAVEGAMRGIDRRLLDVSATLGARPLRVLTRVALPLAAAGIASGTALAWARALGEFGATITFAGNFAGETQTTSLLVYVALQDDPQTAVALSLLMLVVALAVLGLLRGRWLR</sequence>
<dbReference type="NCBIfam" id="TIGR01581">
    <property type="entry name" value="Mo_ABC_porter"/>
    <property type="match status" value="1"/>
</dbReference>
<name>A0A2N3YL30_9MICO</name>
<keyword evidence="4 10" id="KW-1003">Cell membrane</keyword>
<proteinExistence type="inferred from homology"/>
<accession>A0A2N3YL30</accession>
<dbReference type="Pfam" id="PF00528">
    <property type="entry name" value="BPD_transp_1"/>
    <property type="match status" value="1"/>
</dbReference>
<dbReference type="Gene3D" id="1.10.3720.10">
    <property type="entry name" value="MetI-like"/>
    <property type="match status" value="1"/>
</dbReference>
<dbReference type="PROSITE" id="PS50928">
    <property type="entry name" value="ABC_TM1"/>
    <property type="match status" value="1"/>
</dbReference>
<dbReference type="InterPro" id="IPR035906">
    <property type="entry name" value="MetI-like_sf"/>
</dbReference>
<dbReference type="NCBIfam" id="TIGR02141">
    <property type="entry name" value="modB_ABC"/>
    <property type="match status" value="1"/>
</dbReference>
<keyword evidence="8 9" id="KW-0472">Membrane</keyword>
<reference evidence="13 14" key="1">
    <citation type="submission" date="2017-12" db="EMBL/GenBank/DDBJ databases">
        <title>Sequencing the genomes of 1000 Actinobacteria strains.</title>
        <authorList>
            <person name="Klenk H.-P."/>
        </authorList>
    </citation>
    <scope>NUCLEOTIDE SEQUENCE [LARGE SCALE GENOMIC DNA]</scope>
    <source>
        <strain evidence="13 14">DSM 12806</strain>
    </source>
</reference>
<evidence type="ECO:0000313" key="14">
    <source>
        <dbReference type="Proteomes" id="UP000233781"/>
    </source>
</evidence>
<keyword evidence="5 10" id="KW-0500">Molybdenum</keyword>
<keyword evidence="6 9" id="KW-0812">Transmembrane</keyword>
<protein>
    <recommendedName>
        <fullName evidence="10">Molybdenum transport system permease</fullName>
    </recommendedName>
</protein>
<comment type="function">
    <text evidence="10">Part of the binding-protein-dependent transport system for molybdenum; probably responsible for the translocation of the substrate across the membrane.</text>
</comment>
<feature type="transmembrane region" description="Helical" evidence="9">
    <location>
        <begin position="260"/>
        <end position="278"/>
    </location>
</feature>
<dbReference type="AlphaFoldDB" id="A0A2N3YL30"/>
<dbReference type="SUPFAM" id="SSF161098">
    <property type="entry name" value="MetI-like"/>
    <property type="match status" value="1"/>
</dbReference>
<gene>
    <name evidence="13" type="ORF">ATL31_2422</name>
</gene>
<keyword evidence="14" id="KW-1185">Reference proteome</keyword>
<feature type="domain" description="ABC transmembrane type-1" evidence="12">
    <location>
        <begin position="75"/>
        <end position="278"/>
    </location>
</feature>
<keyword evidence="3 9" id="KW-0813">Transport</keyword>
<dbReference type="OrthoDB" id="9774448at2"/>
<dbReference type="RefSeq" id="WP_101395980.1">
    <property type="nucleotide sequence ID" value="NZ_PJNE01000001.1"/>
</dbReference>
<dbReference type="EMBL" id="PJNE01000001">
    <property type="protein sequence ID" value="PKW27575.1"/>
    <property type="molecule type" value="Genomic_DNA"/>
</dbReference>
<dbReference type="Proteomes" id="UP000233781">
    <property type="component" value="Unassembled WGS sequence"/>
</dbReference>
<dbReference type="GO" id="GO:0015098">
    <property type="term" value="F:molybdate ion transmembrane transporter activity"/>
    <property type="evidence" value="ECO:0007669"/>
    <property type="project" value="UniProtKB-UniRule"/>
</dbReference>
<comment type="similarity">
    <text evidence="2 10">Belongs to the binding-protein-dependent transport system permease family. CysTW subfamily.</text>
</comment>
<dbReference type="InterPro" id="IPR000515">
    <property type="entry name" value="MetI-like"/>
</dbReference>